<dbReference type="PANTHER" id="PTHR18966">
    <property type="entry name" value="IONOTROPIC GLUTAMATE RECEPTOR"/>
    <property type="match status" value="1"/>
</dbReference>
<dbReference type="FunFam" id="3.40.190.10:FF:000024">
    <property type="entry name" value="Glutamate receptor, ionotropic, delta 1"/>
    <property type="match status" value="1"/>
</dbReference>
<evidence type="ECO:0000256" key="20">
    <source>
        <dbReference type="SAM" id="SignalP"/>
    </source>
</evidence>
<feature type="signal peptide" evidence="20">
    <location>
        <begin position="1"/>
        <end position="25"/>
    </location>
</feature>
<feature type="binding site" evidence="15">
    <location>
        <position position="758"/>
    </location>
    <ligand>
        <name>L-glutamate</name>
        <dbReference type="ChEBI" id="CHEBI:29985"/>
    </ligand>
</feature>
<dbReference type="SMART" id="SM00918">
    <property type="entry name" value="Lig_chan-Glu_bd"/>
    <property type="match status" value="1"/>
</dbReference>
<feature type="binding site" evidence="15">
    <location>
        <position position="538"/>
    </location>
    <ligand>
        <name>L-glutamate</name>
        <dbReference type="ChEBI" id="CHEBI:29985"/>
    </ligand>
</feature>
<keyword evidence="12" id="KW-1071">Ligand-gated ion channel</keyword>
<evidence type="ECO:0000256" key="2">
    <source>
        <dbReference type="ARBA" id="ARBA00022475"/>
    </source>
</evidence>
<evidence type="ECO:0000256" key="11">
    <source>
        <dbReference type="ARBA" id="ARBA00023257"/>
    </source>
</evidence>
<evidence type="ECO:0000259" key="21">
    <source>
        <dbReference type="SMART" id="SM00079"/>
    </source>
</evidence>
<keyword evidence="17" id="KW-1015">Disulfide bond</keyword>
<keyword evidence="4 20" id="KW-0732">Signal</keyword>
<evidence type="ECO:0000256" key="5">
    <source>
        <dbReference type="ARBA" id="ARBA00022989"/>
    </source>
</evidence>
<dbReference type="InterPro" id="IPR028082">
    <property type="entry name" value="Peripla_BP_I"/>
</dbReference>
<evidence type="ECO:0000256" key="18">
    <source>
        <dbReference type="SAM" id="MobiDB-lite"/>
    </source>
</evidence>
<feature type="binding site" evidence="15">
    <location>
        <position position="536"/>
    </location>
    <ligand>
        <name>L-glutamate</name>
        <dbReference type="ChEBI" id="CHEBI:29985"/>
    </ligand>
</feature>
<comment type="subcellular location">
    <subcellularLocation>
        <location evidence="14">Postsynaptic cell membrane</location>
        <topology evidence="14">Multi-pass membrane protein</topology>
    </subcellularLocation>
</comment>
<keyword evidence="5 19" id="KW-1133">Transmembrane helix</keyword>
<dbReference type="Gene3D" id="3.40.190.10">
    <property type="entry name" value="Periplasmic binding protein-like II"/>
    <property type="match status" value="2"/>
</dbReference>
<feature type="transmembrane region" description="Helical" evidence="19">
    <location>
        <begin position="659"/>
        <end position="681"/>
    </location>
</feature>
<reference evidence="23 24" key="1">
    <citation type="submission" date="2017-06" db="EMBL/GenBank/DDBJ databases">
        <title>A platform for efficient transgenesis in Macrostomum lignano, a flatworm model organism for stem cell research.</title>
        <authorList>
            <person name="Berezikov E."/>
        </authorList>
    </citation>
    <scope>NUCLEOTIDE SEQUENCE [LARGE SCALE GENOMIC DNA]</scope>
    <source>
        <strain evidence="23">DV1</strain>
        <tissue evidence="23">Whole organism</tissue>
    </source>
</reference>
<accession>A0A267G6X2</accession>
<evidence type="ECO:0000256" key="15">
    <source>
        <dbReference type="PIRSR" id="PIRSR601508-1"/>
    </source>
</evidence>
<evidence type="ECO:0008006" key="25">
    <source>
        <dbReference type="Google" id="ProtNLM"/>
    </source>
</evidence>
<dbReference type="GO" id="GO:0038023">
    <property type="term" value="F:signaling receptor activity"/>
    <property type="evidence" value="ECO:0007669"/>
    <property type="project" value="InterPro"/>
</dbReference>
<dbReference type="EMBL" id="NIVC01000514">
    <property type="protein sequence ID" value="PAA81726.1"/>
    <property type="molecule type" value="Genomic_DNA"/>
</dbReference>
<keyword evidence="11" id="KW-0628">Postsynaptic cell membrane</keyword>
<dbReference type="AlphaFoldDB" id="A0A267G6X2"/>
<evidence type="ECO:0000256" key="12">
    <source>
        <dbReference type="ARBA" id="ARBA00023286"/>
    </source>
</evidence>
<feature type="binding site" evidence="15">
    <location>
        <position position="710"/>
    </location>
    <ligand>
        <name>L-glutamate</name>
        <dbReference type="ChEBI" id="CHEBI:29985"/>
    </ligand>
</feature>
<dbReference type="FunFam" id="3.40.190.10:FF:000060">
    <property type="entry name" value="Glutamate receptor ionotropic, kainate 1"/>
    <property type="match status" value="1"/>
</dbReference>
<evidence type="ECO:0000313" key="24">
    <source>
        <dbReference type="Proteomes" id="UP000215902"/>
    </source>
</evidence>
<evidence type="ECO:0000313" key="23">
    <source>
        <dbReference type="EMBL" id="PAA81726.1"/>
    </source>
</evidence>
<dbReference type="Gene3D" id="3.40.50.2300">
    <property type="match status" value="2"/>
</dbReference>
<dbReference type="InterPro" id="IPR001828">
    <property type="entry name" value="ANF_lig-bd_rcpt"/>
</dbReference>
<dbReference type="SUPFAM" id="SSF53850">
    <property type="entry name" value="Periplasmic binding protein-like II"/>
    <property type="match status" value="1"/>
</dbReference>
<feature type="transmembrane region" description="Helical" evidence="19">
    <location>
        <begin position="848"/>
        <end position="871"/>
    </location>
</feature>
<feature type="binding site" evidence="15">
    <location>
        <position position="543"/>
    </location>
    <ligand>
        <name>L-glutamate</name>
        <dbReference type="ChEBI" id="CHEBI:29985"/>
    </ligand>
</feature>
<dbReference type="SMART" id="SM00079">
    <property type="entry name" value="PBPe"/>
    <property type="match status" value="1"/>
</dbReference>
<evidence type="ECO:0000256" key="8">
    <source>
        <dbReference type="ARBA" id="ARBA00023136"/>
    </source>
</evidence>
<dbReference type="FunFam" id="1.10.287.70:FF:000010">
    <property type="entry name" value="Putative glutamate receptor ionotropic kainate 1"/>
    <property type="match status" value="1"/>
</dbReference>
<evidence type="ECO:0000256" key="13">
    <source>
        <dbReference type="ARBA" id="ARBA00023303"/>
    </source>
</evidence>
<sequence length="989" mass="110891">MLRNFIFISLSLLPHLLLILGGSTGTSDLNRAARVTRQARTSVLTVGAIIESDDEVRQIAVARAVDQANAFFASRMDRVSLTHDIRQISPGDSFQANREACSLLEKGVVAIVGPTSPAAAEQVRSVCEHHTMPHITADWNYRATERRLHYSVNLNPHHGTLGSALMDFIRSQETWGHFAIIYRDPDTLLKYELMLNKLETPVITRQWVKKSGSYKHILTDLKNAGVFGYFVDIPVEDVLKFMILAKAMNMTSANHSYIFTSWDVQRLDLSDFQVVRTANFTAISMLPLVPPAGQYGRGPAVERMRAEIFNIETQRAQYRGLLENMIPMAAAIVFDSIQLLANGIHFTSRAQPVEPQPMTCGTGQRFWQNGASLLNFMRSIPEDISPQTLTGPVKFDSDWRRVNFSLRAYELTSVGFRMIGSWDRLHGFNISRTFQEPLEEVQKKLQNKTLRVTTVEDAPFIKVKNKNDSNNPPQFDGFCIQMLNLIAQEAGFNFTVRLVEDGNYGTKTGNDSEGNEVWNGMIGELIDKKADLAVAPLTITYERERVIDFTTPYMSLGLSILFKKPVKTKPHLFSFLSPLSPTVWSSVLAAYVFVSFVLFVVAQLSPYEWYNPNPCSTDTEQVENQFSMLNSLWFTVGSLMQQGSEIWPRALSTRLISGIWWFFTLIMISSYTANLAAFLTVERMHSPIESVEDLARQTKIKYGTLASGSTYQFFKMAKSIQVFKTMWDFMSKRPEVFVNKTEDGIRRVRQGGYAFILESTMNEYYTERNCDLMKVGGLLDSKGYGIGLTTGSPYRDIISEVILKLQKEQVLEKLRRRWWREEDIEKPCDEASSDGQEEPPGLGIDQVAGVYVVLLGGMLLGGITTLVEFCFRAKRRAVQERQSISTELCQELHFASRCFGSSTRPANHLAQRAQRATAAAIAATAAATASASSSNGGRRQAARLVPSAMGDADWAAAAALHRARSSEDGRWQAEPPPRLAARRPREGFA</sequence>
<evidence type="ECO:0000256" key="17">
    <source>
        <dbReference type="PIRSR" id="PIRSR601508-3"/>
    </source>
</evidence>
<feature type="transmembrane region" description="Helical" evidence="19">
    <location>
        <begin position="583"/>
        <end position="602"/>
    </location>
</feature>
<keyword evidence="13" id="KW-0407">Ion channel</keyword>
<dbReference type="GO" id="GO:0045211">
    <property type="term" value="C:postsynaptic membrane"/>
    <property type="evidence" value="ECO:0007669"/>
    <property type="project" value="UniProtKB-SubCell"/>
</dbReference>
<protein>
    <recommendedName>
        <fullName evidence="25">Glutamate receptor</fullName>
    </recommendedName>
</protein>
<dbReference type="STRING" id="282301.A0A267G6X2"/>
<feature type="binding site" evidence="15">
    <location>
        <position position="709"/>
    </location>
    <ligand>
        <name>L-glutamate</name>
        <dbReference type="ChEBI" id="CHEBI:29985"/>
    </ligand>
</feature>
<dbReference type="Gene3D" id="1.10.287.70">
    <property type="match status" value="1"/>
</dbReference>
<keyword evidence="10" id="KW-0325">Glycoprotein</keyword>
<feature type="site" description="Crucial to convey clamshell closure to channel opening" evidence="16">
    <location>
        <position position="688"/>
    </location>
</feature>
<feature type="domain" description="Ionotropic glutamate receptor C-terminal" evidence="21">
    <location>
        <begin position="449"/>
        <end position="821"/>
    </location>
</feature>
<comment type="caution">
    <text evidence="23">The sequence shown here is derived from an EMBL/GenBank/DDBJ whole genome shotgun (WGS) entry which is preliminary data.</text>
</comment>
<dbReference type="OrthoDB" id="5984008at2759"/>
<evidence type="ECO:0000256" key="1">
    <source>
        <dbReference type="ARBA" id="ARBA00022448"/>
    </source>
</evidence>
<evidence type="ECO:0000256" key="16">
    <source>
        <dbReference type="PIRSR" id="PIRSR601508-2"/>
    </source>
</evidence>
<dbReference type="PRINTS" id="PR00177">
    <property type="entry name" value="NMDARECEPTOR"/>
</dbReference>
<feature type="site" description="Interaction with the cone snail toxin Con-ikot-ikot" evidence="16">
    <location>
        <position position="804"/>
    </location>
</feature>
<evidence type="ECO:0000256" key="19">
    <source>
        <dbReference type="SAM" id="Phobius"/>
    </source>
</evidence>
<name>A0A267G6X2_9PLAT</name>
<keyword evidence="2" id="KW-1003">Cell membrane</keyword>
<keyword evidence="7" id="KW-0406">Ion transport</keyword>
<evidence type="ECO:0000256" key="14">
    <source>
        <dbReference type="ARBA" id="ARBA00034104"/>
    </source>
</evidence>
<dbReference type="SUPFAM" id="SSF53822">
    <property type="entry name" value="Periplasmic binding protein-like I"/>
    <property type="match status" value="1"/>
</dbReference>
<feature type="domain" description="Ionotropic glutamate receptor L-glutamate and glycine-binding" evidence="22">
    <location>
        <begin position="459"/>
        <end position="527"/>
    </location>
</feature>
<keyword evidence="24" id="KW-1185">Reference proteome</keyword>
<dbReference type="InterPro" id="IPR001320">
    <property type="entry name" value="Iontro_rcpt_C"/>
</dbReference>
<dbReference type="InterPro" id="IPR019594">
    <property type="entry name" value="Glu/Gly-bd"/>
</dbReference>
<proteinExistence type="predicted"/>
<keyword evidence="6" id="KW-0770">Synapse</keyword>
<dbReference type="Pfam" id="PF00060">
    <property type="entry name" value="Lig_chan"/>
    <property type="match status" value="1"/>
</dbReference>
<dbReference type="GO" id="GO:0015276">
    <property type="term" value="F:ligand-gated monoatomic ion channel activity"/>
    <property type="evidence" value="ECO:0007669"/>
    <property type="project" value="InterPro"/>
</dbReference>
<feature type="disulfide bond" evidence="17">
    <location>
        <begin position="770"/>
        <end position="828"/>
    </location>
</feature>
<feature type="region of interest" description="Disordered" evidence="18">
    <location>
        <begin position="959"/>
        <end position="989"/>
    </location>
</feature>
<keyword evidence="1" id="KW-0813">Transport</keyword>
<keyword evidence="9" id="KW-0675">Receptor</keyword>
<evidence type="ECO:0000256" key="4">
    <source>
        <dbReference type="ARBA" id="ARBA00022729"/>
    </source>
</evidence>
<keyword evidence="8 19" id="KW-0472">Membrane</keyword>
<evidence type="ECO:0000256" key="7">
    <source>
        <dbReference type="ARBA" id="ARBA00023065"/>
    </source>
</evidence>
<dbReference type="Proteomes" id="UP000215902">
    <property type="component" value="Unassembled WGS sequence"/>
</dbReference>
<evidence type="ECO:0000256" key="6">
    <source>
        <dbReference type="ARBA" id="ARBA00023018"/>
    </source>
</evidence>
<evidence type="ECO:0000259" key="22">
    <source>
        <dbReference type="SMART" id="SM00918"/>
    </source>
</evidence>
<feature type="chain" id="PRO_5013193219" description="Glutamate receptor" evidence="20">
    <location>
        <begin position="26"/>
        <end position="989"/>
    </location>
</feature>
<evidence type="ECO:0000256" key="3">
    <source>
        <dbReference type="ARBA" id="ARBA00022692"/>
    </source>
</evidence>
<dbReference type="Pfam" id="PF01094">
    <property type="entry name" value="ANF_receptor"/>
    <property type="match status" value="1"/>
</dbReference>
<evidence type="ECO:0000256" key="9">
    <source>
        <dbReference type="ARBA" id="ARBA00023170"/>
    </source>
</evidence>
<evidence type="ECO:0000256" key="10">
    <source>
        <dbReference type="ARBA" id="ARBA00023180"/>
    </source>
</evidence>
<feature type="site" description="Interaction with the cone snail toxin Con-ikot-ikot" evidence="16">
    <location>
        <position position="715"/>
    </location>
</feature>
<dbReference type="Pfam" id="PF10613">
    <property type="entry name" value="Lig_chan-Glu_bd"/>
    <property type="match status" value="1"/>
</dbReference>
<dbReference type="InterPro" id="IPR001508">
    <property type="entry name" value="Iono_Glu_rcpt_met"/>
</dbReference>
<dbReference type="InterPro" id="IPR015683">
    <property type="entry name" value="Ionotropic_Glu_rcpt"/>
</dbReference>
<organism evidence="23 24">
    <name type="scientific">Macrostomum lignano</name>
    <dbReference type="NCBI Taxonomy" id="282301"/>
    <lineage>
        <taxon>Eukaryota</taxon>
        <taxon>Metazoa</taxon>
        <taxon>Spiralia</taxon>
        <taxon>Lophotrochozoa</taxon>
        <taxon>Platyhelminthes</taxon>
        <taxon>Rhabditophora</taxon>
        <taxon>Macrostomorpha</taxon>
        <taxon>Macrostomida</taxon>
        <taxon>Macrostomidae</taxon>
        <taxon>Macrostomum</taxon>
    </lineage>
</organism>
<keyword evidence="3 19" id="KW-0812">Transmembrane</keyword>
<gene>
    <name evidence="23" type="ORF">BOX15_Mlig000431g2</name>
</gene>